<evidence type="ECO:0000256" key="3">
    <source>
        <dbReference type="ARBA" id="ARBA00011291"/>
    </source>
</evidence>
<dbReference type="InterPro" id="IPR001421">
    <property type="entry name" value="ATP8_metazoa"/>
</dbReference>
<evidence type="ECO:0000256" key="9">
    <source>
        <dbReference type="ARBA" id="ARBA00023065"/>
    </source>
</evidence>
<comment type="similarity">
    <text evidence="2 12">Belongs to the ATPase protein 8 family.</text>
</comment>
<evidence type="ECO:0000256" key="6">
    <source>
        <dbReference type="ARBA" id="ARBA00022692"/>
    </source>
</evidence>
<dbReference type="GO" id="GO:0015986">
    <property type="term" value="P:proton motive force-driven ATP synthesis"/>
    <property type="evidence" value="ECO:0007669"/>
    <property type="project" value="InterPro"/>
</dbReference>
<keyword evidence="7 12" id="KW-0375">Hydrogen ion transport</keyword>
<evidence type="ECO:0000256" key="10">
    <source>
        <dbReference type="ARBA" id="ARBA00023128"/>
    </source>
</evidence>
<keyword evidence="10 12" id="KW-0496">Mitochondrion</keyword>
<evidence type="ECO:0000256" key="4">
    <source>
        <dbReference type="ARBA" id="ARBA00022448"/>
    </source>
</evidence>
<protein>
    <recommendedName>
        <fullName evidence="12">ATP synthase complex subunit 8</fullName>
    </recommendedName>
</protein>
<sequence>MPQMSPLSWTCLYFYFCMILISFLIMNYYMMMYKPNKNTFKKNKIILNWKW</sequence>
<reference evidence="14" key="1">
    <citation type="journal article" date="2018" name="J. ISSAAS">
        <title>The contribution of mitochondrial metagenomics to large-scale data mining and phylogenetic analysis of Coleoptera.</title>
        <authorList>
            <person name="Miller K."/>
            <person name="Linard B."/>
            <person name="Motyka M."/>
            <person name="Bocek M."/>
            <person name="Vogler A.P."/>
        </authorList>
    </citation>
    <scope>NUCLEOTIDE SEQUENCE</scope>
</reference>
<name>A0A346RHE6_9CUCU</name>
<evidence type="ECO:0000256" key="2">
    <source>
        <dbReference type="ARBA" id="ARBA00008892"/>
    </source>
</evidence>
<organism evidence="14">
    <name type="scientific">Curculionoidea sp. 13 KM-2017</name>
    <dbReference type="NCBI Taxonomy" id="2219396"/>
    <lineage>
        <taxon>Eukaryota</taxon>
        <taxon>Metazoa</taxon>
        <taxon>Ecdysozoa</taxon>
        <taxon>Arthropoda</taxon>
        <taxon>Hexapoda</taxon>
        <taxon>Insecta</taxon>
        <taxon>Pterygota</taxon>
        <taxon>Neoptera</taxon>
        <taxon>Endopterygota</taxon>
        <taxon>Coleoptera</taxon>
        <taxon>Polyphaga</taxon>
        <taxon>Cucujiformia</taxon>
    </lineage>
</organism>
<evidence type="ECO:0000313" key="14">
    <source>
        <dbReference type="EMBL" id="AXS65493.1"/>
    </source>
</evidence>
<evidence type="ECO:0000256" key="12">
    <source>
        <dbReference type="RuleBase" id="RU003661"/>
    </source>
</evidence>
<comment type="subunit">
    <text evidence="3">F-type ATPases have 2 components, CF(1) - the catalytic core - and CF(0) - the membrane proton channel.</text>
</comment>
<keyword evidence="9 12" id="KW-0406">Ion transport</keyword>
<comment type="subcellular location">
    <subcellularLocation>
        <location evidence="1 12">Mitochondrion membrane</location>
        <topology evidence="1 12">Single-pass membrane protein</topology>
    </subcellularLocation>
</comment>
<keyword evidence="6 12" id="KW-0812">Transmembrane</keyword>
<dbReference type="Pfam" id="PF00895">
    <property type="entry name" value="ATP-synt_8"/>
    <property type="match status" value="1"/>
</dbReference>
<evidence type="ECO:0000256" key="7">
    <source>
        <dbReference type="ARBA" id="ARBA00022781"/>
    </source>
</evidence>
<dbReference type="EMBL" id="MG193410">
    <property type="protein sequence ID" value="AXS65493.1"/>
    <property type="molecule type" value="Genomic_DNA"/>
</dbReference>
<dbReference type="AlphaFoldDB" id="A0A346RHE6"/>
<keyword evidence="5 12" id="KW-0138">CF(0)</keyword>
<geneLocation type="mitochondrion" evidence="14"/>
<accession>A0A346RHE6</accession>
<evidence type="ECO:0000256" key="5">
    <source>
        <dbReference type="ARBA" id="ARBA00022547"/>
    </source>
</evidence>
<evidence type="ECO:0000256" key="1">
    <source>
        <dbReference type="ARBA" id="ARBA00004304"/>
    </source>
</evidence>
<keyword evidence="4 12" id="KW-0813">Transport</keyword>
<dbReference type="GO" id="GO:0031966">
    <property type="term" value="C:mitochondrial membrane"/>
    <property type="evidence" value="ECO:0007669"/>
    <property type="project" value="UniProtKB-SubCell"/>
</dbReference>
<proteinExistence type="inferred from homology"/>
<evidence type="ECO:0000256" key="13">
    <source>
        <dbReference type="SAM" id="Phobius"/>
    </source>
</evidence>
<keyword evidence="11 13" id="KW-0472">Membrane</keyword>
<keyword evidence="8 13" id="KW-1133">Transmembrane helix</keyword>
<evidence type="ECO:0000256" key="11">
    <source>
        <dbReference type="ARBA" id="ARBA00023136"/>
    </source>
</evidence>
<feature type="transmembrane region" description="Helical" evidence="13">
    <location>
        <begin position="12"/>
        <end position="31"/>
    </location>
</feature>
<evidence type="ECO:0000256" key="8">
    <source>
        <dbReference type="ARBA" id="ARBA00022989"/>
    </source>
</evidence>
<dbReference type="GO" id="GO:0045259">
    <property type="term" value="C:proton-transporting ATP synthase complex"/>
    <property type="evidence" value="ECO:0007669"/>
    <property type="project" value="UniProtKB-KW"/>
</dbReference>
<dbReference type="GO" id="GO:0015078">
    <property type="term" value="F:proton transmembrane transporter activity"/>
    <property type="evidence" value="ECO:0007669"/>
    <property type="project" value="InterPro"/>
</dbReference>
<gene>
    <name evidence="14" type="primary">atp8</name>
</gene>